<dbReference type="KEGG" id="mets:DK389_06615"/>
<dbReference type="Gene3D" id="2.30.30.240">
    <property type="entry name" value="PRC-barrel domain"/>
    <property type="match status" value="1"/>
</dbReference>
<dbReference type="AlphaFoldDB" id="A0A2U8W2F9"/>
<keyword evidence="3" id="KW-1185">Reference proteome</keyword>
<dbReference type="InterPro" id="IPR011033">
    <property type="entry name" value="PRC_barrel-like_sf"/>
</dbReference>
<evidence type="ECO:0000313" key="3">
    <source>
        <dbReference type="Proteomes" id="UP000245926"/>
    </source>
</evidence>
<gene>
    <name evidence="2" type="ORF">DK389_06615</name>
</gene>
<feature type="domain" description="PRC-barrel" evidence="1">
    <location>
        <begin position="16"/>
        <end position="86"/>
    </location>
</feature>
<dbReference type="SUPFAM" id="SSF50346">
    <property type="entry name" value="PRC-barrel domain"/>
    <property type="match status" value="1"/>
</dbReference>
<dbReference type="RefSeq" id="WP_109888270.1">
    <property type="nucleotide sequence ID" value="NZ_CP029550.1"/>
</dbReference>
<accession>A0A2U8W2F9</accession>
<dbReference type="EMBL" id="CP029550">
    <property type="protein sequence ID" value="AWN40269.1"/>
    <property type="molecule type" value="Genomic_DNA"/>
</dbReference>
<dbReference type="OrthoDB" id="7274881at2"/>
<proteinExistence type="predicted"/>
<evidence type="ECO:0000259" key="1">
    <source>
        <dbReference type="Pfam" id="PF05239"/>
    </source>
</evidence>
<name>A0A2U8W2F9_9HYPH</name>
<protein>
    <submittedName>
        <fullName evidence="2">Photosystem reaction center subunit H</fullName>
    </submittedName>
</protein>
<organism evidence="2 3">
    <name type="scientific">Methylobacterium durans</name>
    <dbReference type="NCBI Taxonomy" id="2202825"/>
    <lineage>
        <taxon>Bacteria</taxon>
        <taxon>Pseudomonadati</taxon>
        <taxon>Pseudomonadota</taxon>
        <taxon>Alphaproteobacteria</taxon>
        <taxon>Hyphomicrobiales</taxon>
        <taxon>Methylobacteriaceae</taxon>
        <taxon>Methylobacterium</taxon>
    </lineage>
</organism>
<reference evidence="3" key="1">
    <citation type="submission" date="2018-05" db="EMBL/GenBank/DDBJ databases">
        <title>Complete Genome Sequence of Methylobacterium sp. 17SD2-17.</title>
        <authorList>
            <person name="Srinivasan S."/>
        </authorList>
    </citation>
    <scope>NUCLEOTIDE SEQUENCE [LARGE SCALE GENOMIC DNA]</scope>
    <source>
        <strain evidence="3">17SD2-17</strain>
    </source>
</reference>
<dbReference type="Proteomes" id="UP000245926">
    <property type="component" value="Chromosome"/>
</dbReference>
<dbReference type="Pfam" id="PF05239">
    <property type="entry name" value="PRC"/>
    <property type="match status" value="1"/>
</dbReference>
<dbReference type="InterPro" id="IPR027275">
    <property type="entry name" value="PRC-brl_dom"/>
</dbReference>
<dbReference type="PANTHER" id="PTHR36505">
    <property type="entry name" value="BLR1072 PROTEIN"/>
    <property type="match status" value="1"/>
</dbReference>
<evidence type="ECO:0000313" key="2">
    <source>
        <dbReference type="EMBL" id="AWN40269.1"/>
    </source>
</evidence>
<sequence>MAETDALSAPSHPLIASDRIEGTAVFDASGKRIGAIKRLVIEKISGQVVYAVTAFGGFMGAGSETYTIPWEQLRYDTKLHGYHTTITAGHLRQAPEFSRRDEALLSGHERQQLNDFYAEPMP</sequence>
<dbReference type="PANTHER" id="PTHR36505:SF1">
    <property type="entry name" value="BLR1072 PROTEIN"/>
    <property type="match status" value="1"/>
</dbReference>